<name>A0ACB7ZBS4_9ERIC</name>
<evidence type="ECO:0000313" key="2">
    <source>
        <dbReference type="Proteomes" id="UP000828048"/>
    </source>
</evidence>
<comment type="caution">
    <text evidence="1">The sequence shown here is derived from an EMBL/GenBank/DDBJ whole genome shotgun (WGS) entry which is preliminary data.</text>
</comment>
<proteinExistence type="predicted"/>
<sequence length="1203" mass="132303">MAEKISNTAIKRYAIVTGANKGIGFEICRQLASNGIMVILTARDERRGTEALEKLKGSGLSDLVVFHQLDVANPSSIASLADFVKTQFGRLDILVNNAGISGGVLNRDAFKALQAAASRDKINWDEVMTQTYEMAKECLETNYYGAKRMIETFVPLLQLSNSPRIVNVSSSMGQLKHIPSERVKGVLNDAETLTEDKIDELLNEFLEDFKEKSLETKGWPTFFSANTVSKAAMNAYTRILAKTYPTFRINCVCPGYVKTDINDNSGISSVEEGAEHPVRLALLPDNGPTGVFFFQKELTADKLTVHNTVKIRTNARDQKQRQKHSFVTVAHPTFSAMAETRTATNRFAVVTGANKGIGFEICRQLASNGIMVVLTARDEKRGTEALEILKGSGLSDLVVFHQLDVANTSSIASLADFVKTHFGRLDILVNNAGISGALINWDAFKATGAPAAAGSRDQINWNELMSQTYELAKECLETNYYGAKGMIEAFIPLLQLSDSPRIVNVSSGMGKLKNIPSERVKGVLNDAETLTEEKIDELLNEFLEDFKEKSLEAKGWPAFSSAYIVSKAAMNAYTRILAKKYPTFRINCVCPGYVKTDINNNTGIYCVEEGAEHPVRLALLPDDGPTGVFFVQKEVSSFVGYAVVTGANKGIGFEICRQLASNGISVVLTARDEKRGSEALEKLRGSGLSDLVVFHQLDVVEPSTIASLADFVTTQFGRLDILVLLKSRLQLASNGISVVLTARDEKRGSEALEKLRGSGLSDLVVFHQLDVVDPSTIASLADFVTTQFGRLDILSGDQNNLNELITQTYELTKECLETNYYGAKRMIEAFIALLQLSGSPRIVNVSSFMGKLKYIPSERVKGILNDADTLTEDTIDELLNRFLEDFKEKSLETKGWPAASSAYTVSKAAMKAYTRILAKKYPTFRINCVCPGYVRTDINENNGIFSVEEGAEHPVRLALLLDDGPTGVSSLFRKKYLLLLSESYYFQSLIRSWKYAIVAGANKGIGFEICRQLASNGIMVVLTARDEKRGTETLEKLKGFGLSDRLVFHQLDVANSSSIASFADFIKTQFGRLDVLYIPSEWAKGELNDAEGLTEERIKEVLKVFLKDFKDGSVETKGWPPLWSAYTVSKASLNSYTRILAKKYPTFRINCVCPGYVKTDINSKNGKLGAEEGVASVVTLALVPKDGPSGLFFDQKEVASFVE</sequence>
<gene>
    <name evidence="1" type="ORF">Vadar_012802</name>
</gene>
<reference evidence="1 2" key="1">
    <citation type="journal article" date="2021" name="Hortic Res">
        <title>High-quality reference genome and annotation aids understanding of berry development for evergreen blueberry (Vaccinium darrowii).</title>
        <authorList>
            <person name="Yu J."/>
            <person name="Hulse-Kemp A.M."/>
            <person name="Babiker E."/>
            <person name="Staton M."/>
        </authorList>
    </citation>
    <scope>NUCLEOTIDE SEQUENCE [LARGE SCALE GENOMIC DNA]</scope>
    <source>
        <strain evidence="2">cv. NJ 8807/NJ 8810</strain>
        <tissue evidence="1">Young leaf</tissue>
    </source>
</reference>
<dbReference type="Proteomes" id="UP000828048">
    <property type="component" value="Chromosome 12"/>
</dbReference>
<dbReference type="EMBL" id="CM037162">
    <property type="protein sequence ID" value="KAH7863062.1"/>
    <property type="molecule type" value="Genomic_DNA"/>
</dbReference>
<evidence type="ECO:0000313" key="1">
    <source>
        <dbReference type="EMBL" id="KAH7863062.1"/>
    </source>
</evidence>
<protein>
    <submittedName>
        <fullName evidence="1">Uncharacterized protein</fullName>
    </submittedName>
</protein>
<organism evidence="1 2">
    <name type="scientific">Vaccinium darrowii</name>
    <dbReference type="NCBI Taxonomy" id="229202"/>
    <lineage>
        <taxon>Eukaryota</taxon>
        <taxon>Viridiplantae</taxon>
        <taxon>Streptophyta</taxon>
        <taxon>Embryophyta</taxon>
        <taxon>Tracheophyta</taxon>
        <taxon>Spermatophyta</taxon>
        <taxon>Magnoliopsida</taxon>
        <taxon>eudicotyledons</taxon>
        <taxon>Gunneridae</taxon>
        <taxon>Pentapetalae</taxon>
        <taxon>asterids</taxon>
        <taxon>Ericales</taxon>
        <taxon>Ericaceae</taxon>
        <taxon>Vaccinioideae</taxon>
        <taxon>Vaccinieae</taxon>
        <taxon>Vaccinium</taxon>
    </lineage>
</organism>
<keyword evidence="2" id="KW-1185">Reference proteome</keyword>
<accession>A0ACB7ZBS4</accession>